<dbReference type="EMBL" id="JBFXLS010000013">
    <property type="protein sequence ID" value="KAL2830344.1"/>
    <property type="molecule type" value="Genomic_DNA"/>
</dbReference>
<comment type="caution">
    <text evidence="2">The sequence shown here is derived from an EMBL/GenBank/DDBJ whole genome shotgun (WGS) entry which is preliminary data.</text>
</comment>
<dbReference type="Proteomes" id="UP001610335">
    <property type="component" value="Unassembled WGS sequence"/>
</dbReference>
<evidence type="ECO:0000313" key="2">
    <source>
        <dbReference type="EMBL" id="KAL2830344.1"/>
    </source>
</evidence>
<keyword evidence="3" id="KW-1185">Reference proteome</keyword>
<evidence type="ECO:0000256" key="1">
    <source>
        <dbReference type="SAM" id="MobiDB-lite"/>
    </source>
</evidence>
<protein>
    <submittedName>
        <fullName evidence="2">Uncharacterized protein</fullName>
    </submittedName>
</protein>
<sequence length="67" mass="7242">MICGVVKLDAESEFQESEGEINCSSGGEGGTWNGKEVRKRGQDKERCSSGKIKRRDGPVSRGVKGQI</sequence>
<reference evidence="2 3" key="1">
    <citation type="submission" date="2024-07" db="EMBL/GenBank/DDBJ databases">
        <title>Section-level genome sequencing and comparative genomics of Aspergillus sections Usti and Cavernicolus.</title>
        <authorList>
            <consortium name="Lawrence Berkeley National Laboratory"/>
            <person name="Nybo J.L."/>
            <person name="Vesth T.C."/>
            <person name="Theobald S."/>
            <person name="Frisvad J.C."/>
            <person name="Larsen T.O."/>
            <person name="Kjaerboelling I."/>
            <person name="Rothschild-Mancinelli K."/>
            <person name="Lyhne E.K."/>
            <person name="Kogle M.E."/>
            <person name="Barry K."/>
            <person name="Clum A."/>
            <person name="Na H."/>
            <person name="Ledsgaard L."/>
            <person name="Lin J."/>
            <person name="Lipzen A."/>
            <person name="Kuo A."/>
            <person name="Riley R."/>
            <person name="Mondo S."/>
            <person name="LaButti K."/>
            <person name="Haridas S."/>
            <person name="Pangalinan J."/>
            <person name="Salamov A.A."/>
            <person name="Simmons B.A."/>
            <person name="Magnuson J.K."/>
            <person name="Chen J."/>
            <person name="Drula E."/>
            <person name="Henrissat B."/>
            <person name="Wiebenga A."/>
            <person name="Lubbers R.J."/>
            <person name="Gomes A.C."/>
            <person name="Makela M.R."/>
            <person name="Stajich J."/>
            <person name="Grigoriev I.V."/>
            <person name="Mortensen U.H."/>
            <person name="De vries R.P."/>
            <person name="Baker S.E."/>
            <person name="Andersen M.R."/>
        </authorList>
    </citation>
    <scope>NUCLEOTIDE SEQUENCE [LARGE SCALE GENOMIC DNA]</scope>
    <source>
        <strain evidence="2 3">CBS 600.67</strain>
    </source>
</reference>
<organism evidence="2 3">
    <name type="scientific">Aspergillus cavernicola</name>
    <dbReference type="NCBI Taxonomy" id="176166"/>
    <lineage>
        <taxon>Eukaryota</taxon>
        <taxon>Fungi</taxon>
        <taxon>Dikarya</taxon>
        <taxon>Ascomycota</taxon>
        <taxon>Pezizomycotina</taxon>
        <taxon>Eurotiomycetes</taxon>
        <taxon>Eurotiomycetidae</taxon>
        <taxon>Eurotiales</taxon>
        <taxon>Aspergillaceae</taxon>
        <taxon>Aspergillus</taxon>
        <taxon>Aspergillus subgen. Nidulantes</taxon>
    </lineage>
</organism>
<feature type="region of interest" description="Disordered" evidence="1">
    <location>
        <begin position="17"/>
        <end position="67"/>
    </location>
</feature>
<gene>
    <name evidence="2" type="ORF">BDW59DRAFT_23850</name>
</gene>
<accession>A0ABR4IRI0</accession>
<evidence type="ECO:0000313" key="3">
    <source>
        <dbReference type="Proteomes" id="UP001610335"/>
    </source>
</evidence>
<name>A0ABR4IRI0_9EURO</name>
<feature type="compositionally biased region" description="Basic and acidic residues" evidence="1">
    <location>
        <begin position="35"/>
        <end position="48"/>
    </location>
</feature>
<proteinExistence type="predicted"/>